<reference evidence="2 3" key="1">
    <citation type="journal article" date="2017" name="Front. Genet.">
        <title>Draft sequencing of the heterozygous diploid genome of Satsuma (Citrus unshiu Marc.) using a hybrid assembly approach.</title>
        <authorList>
            <person name="Shimizu T."/>
            <person name="Tanizawa Y."/>
            <person name="Mochizuki T."/>
            <person name="Nagasaki H."/>
            <person name="Yoshioka T."/>
            <person name="Toyoda A."/>
            <person name="Fujiyama A."/>
            <person name="Kaminuma E."/>
            <person name="Nakamura Y."/>
        </authorList>
    </citation>
    <scope>NUCLEOTIDE SEQUENCE [LARGE SCALE GENOMIC DNA]</scope>
    <source>
        <strain evidence="3">cv. Miyagawa wase</strain>
    </source>
</reference>
<keyword evidence="1" id="KW-1133">Transmembrane helix</keyword>
<proteinExistence type="predicted"/>
<gene>
    <name evidence="2" type="ORF">CUMW_235760</name>
</gene>
<sequence>MSKYPAEIYSATSMLAFLGSSSAIDINSTTHPASMPTMPCVQILWALLTIITVYANSAPTPILQSMALIPLLGN</sequence>
<name>A0A2H5QJE0_CITUN</name>
<comment type="caution">
    <text evidence="2">The sequence shown here is derived from an EMBL/GenBank/DDBJ whole genome shotgun (WGS) entry which is preliminary data.</text>
</comment>
<keyword evidence="1" id="KW-0812">Transmembrane</keyword>
<feature type="transmembrane region" description="Helical" evidence="1">
    <location>
        <begin position="33"/>
        <end position="55"/>
    </location>
</feature>
<evidence type="ECO:0000313" key="3">
    <source>
        <dbReference type="Proteomes" id="UP000236630"/>
    </source>
</evidence>
<evidence type="ECO:0000256" key="1">
    <source>
        <dbReference type="SAM" id="Phobius"/>
    </source>
</evidence>
<keyword evidence="3" id="KW-1185">Reference proteome</keyword>
<dbReference type="Proteomes" id="UP000236630">
    <property type="component" value="Unassembled WGS sequence"/>
</dbReference>
<dbReference type="EMBL" id="BDQV01000426">
    <property type="protein sequence ID" value="GAY64742.1"/>
    <property type="molecule type" value="Genomic_DNA"/>
</dbReference>
<accession>A0A2H5QJE0</accession>
<organism evidence="2 3">
    <name type="scientific">Citrus unshiu</name>
    <name type="common">Satsuma mandarin</name>
    <name type="synonym">Citrus nobilis var. unshiu</name>
    <dbReference type="NCBI Taxonomy" id="55188"/>
    <lineage>
        <taxon>Eukaryota</taxon>
        <taxon>Viridiplantae</taxon>
        <taxon>Streptophyta</taxon>
        <taxon>Embryophyta</taxon>
        <taxon>Tracheophyta</taxon>
        <taxon>Spermatophyta</taxon>
        <taxon>Magnoliopsida</taxon>
        <taxon>eudicotyledons</taxon>
        <taxon>Gunneridae</taxon>
        <taxon>Pentapetalae</taxon>
        <taxon>rosids</taxon>
        <taxon>malvids</taxon>
        <taxon>Sapindales</taxon>
        <taxon>Rutaceae</taxon>
        <taxon>Aurantioideae</taxon>
        <taxon>Citrus</taxon>
    </lineage>
</organism>
<keyword evidence="1" id="KW-0472">Membrane</keyword>
<protein>
    <submittedName>
        <fullName evidence="2">Uncharacterized protein</fullName>
    </submittedName>
</protein>
<evidence type="ECO:0000313" key="2">
    <source>
        <dbReference type="EMBL" id="GAY64742.1"/>
    </source>
</evidence>
<dbReference type="AlphaFoldDB" id="A0A2H5QJE0"/>